<evidence type="ECO:0000313" key="3">
    <source>
        <dbReference type="EMBL" id="MEN2767032.1"/>
    </source>
</evidence>
<accession>A0ABU9XFH7</accession>
<dbReference type="InterPro" id="IPR046272">
    <property type="entry name" value="DUF6305"/>
</dbReference>
<dbReference type="Pfam" id="PF19823">
    <property type="entry name" value="DUF6305"/>
    <property type="match status" value="1"/>
</dbReference>
<feature type="signal peptide" evidence="1">
    <location>
        <begin position="1"/>
        <end position="26"/>
    </location>
</feature>
<reference evidence="3 4" key="1">
    <citation type="submission" date="2024-05" db="EMBL/GenBank/DDBJ databases">
        <authorList>
            <person name="Haq I."/>
            <person name="Ullah Z."/>
            <person name="Ahmad R."/>
            <person name="Li M."/>
            <person name="Tong Y."/>
        </authorList>
    </citation>
    <scope>NUCLEOTIDE SEQUENCE [LARGE SCALE GENOMIC DNA]</scope>
    <source>
        <strain evidence="3 4">16A2E</strain>
    </source>
</reference>
<gene>
    <name evidence="3" type="ORF">ABC228_07525</name>
</gene>
<protein>
    <submittedName>
        <fullName evidence="3">DUF6305 family protein</fullName>
    </submittedName>
</protein>
<organism evidence="3 4">
    <name type="scientific">Ornithinibacillus xuwenensis</name>
    <dbReference type="NCBI Taxonomy" id="3144668"/>
    <lineage>
        <taxon>Bacteria</taxon>
        <taxon>Bacillati</taxon>
        <taxon>Bacillota</taxon>
        <taxon>Bacilli</taxon>
        <taxon>Bacillales</taxon>
        <taxon>Bacillaceae</taxon>
        <taxon>Ornithinibacillus</taxon>
    </lineage>
</organism>
<dbReference type="EMBL" id="JBDIML010000002">
    <property type="protein sequence ID" value="MEN2767032.1"/>
    <property type="molecule type" value="Genomic_DNA"/>
</dbReference>
<sequence>MKRFLPALTCLTVALMLLPFSAGSSANSKFNTYPNLPAPIAKEEILITSAGQAVESSILQSIAEKLNLQADYRPRALATDLYEYESVVIVVGFSKHGLSQTVRNFKEELNRVKALVMEAEKSSLSVILVDISGMLRNDNRSWQLVEELIPYTTYYIGMKSSERMDYLRFMLKENKVPTTLVDDISGIEVPFNSAYR</sequence>
<evidence type="ECO:0000259" key="2">
    <source>
        <dbReference type="Pfam" id="PF19823"/>
    </source>
</evidence>
<feature type="domain" description="DUF6305" evidence="2">
    <location>
        <begin position="42"/>
        <end position="195"/>
    </location>
</feature>
<feature type="chain" id="PRO_5047536116" evidence="1">
    <location>
        <begin position="27"/>
        <end position="196"/>
    </location>
</feature>
<comment type="caution">
    <text evidence="3">The sequence shown here is derived from an EMBL/GenBank/DDBJ whole genome shotgun (WGS) entry which is preliminary data.</text>
</comment>
<dbReference type="Proteomes" id="UP001444625">
    <property type="component" value="Unassembled WGS sequence"/>
</dbReference>
<keyword evidence="1" id="KW-0732">Signal</keyword>
<name>A0ABU9XFH7_9BACI</name>
<proteinExistence type="predicted"/>
<evidence type="ECO:0000313" key="4">
    <source>
        <dbReference type="Proteomes" id="UP001444625"/>
    </source>
</evidence>
<keyword evidence="4" id="KW-1185">Reference proteome</keyword>
<evidence type="ECO:0000256" key="1">
    <source>
        <dbReference type="SAM" id="SignalP"/>
    </source>
</evidence>
<dbReference type="RefSeq" id="WP_345824493.1">
    <property type="nucleotide sequence ID" value="NZ_JBDIML010000002.1"/>
</dbReference>